<evidence type="ECO:0000256" key="4">
    <source>
        <dbReference type="ARBA" id="ARBA00022741"/>
    </source>
</evidence>
<sequence length="612" mass="65400">MASFPTSHDVLSFALDAQADYDPSEALIIDAHEPSRVLNGAQLRLLIHTFIAGFKAHGIKQGDCVLVNLRNNVRFPPSVVTCHFTRSHLAHSNIPQVLYTAIFLAITGAGGVYIGASPHSVPHELDHVVRLGRPVLILTEPDALPTTLSVSKKNGISPHQLFLLDEAALNATIAFAQSHKQCSPASALTDNSTTSAETCPFLSLLAHGSANPLCIPELETANSTPAALYSTSGTTGLPKAAVFSHGALIAGHISAAANPPPYKVRRLVCLPFYHLFASFWSHLFPLRYGSPLYIAREFQLPIFLDMIRQHGISDTHVVPAIVHSVNQAPASLDPRSALTSLRYVGVSGAPIDRACMADFQTLLHSDACAGQIWGMTETGPVFQNRYPARGCRAEQADLGGIGPILPGWEAKLLTYVEAGSGENEDQQPAQQQPVEVVDAAGPPGRLYVRGAGLFSGYLGRSEAAVDEQGWFSTGDVAYVNKRGEYFIVGRTKELIKVRGASVSPAEIEAVLLKHPLIADAAVTGIKLPGGTEEAPRAYVVRSGDASGKLTVNEVYEFAQQRLASYKSLDGGVCFVESIPRTVSGKVQRGKLAGMNERRDALEGLLKKMKGGG</sequence>
<feature type="domain" description="AMP-binding enzyme C-terminal" evidence="7">
    <location>
        <begin position="506"/>
        <end position="585"/>
    </location>
</feature>
<dbReference type="Pfam" id="PF13193">
    <property type="entry name" value="AMP-binding_C"/>
    <property type="match status" value="1"/>
</dbReference>
<comment type="similarity">
    <text evidence="2">Belongs to the ATP-dependent AMP-binding enzyme family.</text>
</comment>
<dbReference type="Proteomes" id="UP000308092">
    <property type="component" value="Unassembled WGS sequence"/>
</dbReference>
<gene>
    <name evidence="8" type="ORF">EYZ11_005796</name>
</gene>
<evidence type="ECO:0000256" key="5">
    <source>
        <dbReference type="ARBA" id="ARBA00022840"/>
    </source>
</evidence>
<keyword evidence="3" id="KW-0436">Ligase</keyword>
<dbReference type="Pfam" id="PF00501">
    <property type="entry name" value="AMP-binding"/>
    <property type="match status" value="1"/>
</dbReference>
<dbReference type="GO" id="GO:0019748">
    <property type="term" value="P:secondary metabolic process"/>
    <property type="evidence" value="ECO:0007669"/>
    <property type="project" value="TreeGrafter"/>
</dbReference>
<dbReference type="STRING" id="1220188.A0A4S3JH13"/>
<dbReference type="Gene3D" id="3.40.50.12780">
    <property type="entry name" value="N-terminal domain of ligase-like"/>
    <property type="match status" value="1"/>
</dbReference>
<dbReference type="GO" id="GO:0016405">
    <property type="term" value="F:CoA-ligase activity"/>
    <property type="evidence" value="ECO:0007669"/>
    <property type="project" value="TreeGrafter"/>
</dbReference>
<dbReference type="Gene3D" id="3.30.300.30">
    <property type="match status" value="1"/>
</dbReference>
<dbReference type="VEuPathDB" id="FungiDB:EYZ11_005796"/>
<dbReference type="PANTHER" id="PTHR24096:SF317">
    <property type="entry name" value="ADENYLATE-FORMING ENZYME AFEA"/>
    <property type="match status" value="1"/>
</dbReference>
<dbReference type="EMBL" id="SOSA01000192">
    <property type="protein sequence ID" value="THC94716.1"/>
    <property type="molecule type" value="Genomic_DNA"/>
</dbReference>
<reference evidence="8 9" key="1">
    <citation type="submission" date="2019-03" db="EMBL/GenBank/DDBJ databases">
        <title>The genome sequence of a newly discovered highly antifungal drug resistant Aspergillus species, Aspergillus tanneri NIH 1004.</title>
        <authorList>
            <person name="Mounaud S."/>
            <person name="Singh I."/>
            <person name="Joardar V."/>
            <person name="Pakala S."/>
            <person name="Pakala S."/>
            <person name="Venepally P."/>
            <person name="Hoover J."/>
            <person name="Nierman W."/>
            <person name="Chung J."/>
            <person name="Losada L."/>
        </authorList>
    </citation>
    <scope>NUCLEOTIDE SEQUENCE [LARGE SCALE GENOMIC DNA]</scope>
    <source>
        <strain evidence="8 9">NIH1004</strain>
    </source>
</reference>
<dbReference type="InterPro" id="IPR025110">
    <property type="entry name" value="AMP-bd_C"/>
</dbReference>
<feature type="domain" description="AMP-dependent synthetase/ligase" evidence="6">
    <location>
        <begin position="99"/>
        <end position="458"/>
    </location>
</feature>
<keyword evidence="9" id="KW-1185">Reference proteome</keyword>
<evidence type="ECO:0000256" key="2">
    <source>
        <dbReference type="ARBA" id="ARBA00006432"/>
    </source>
</evidence>
<name>A0A4S3JH13_9EURO</name>
<evidence type="ECO:0000256" key="1">
    <source>
        <dbReference type="ARBA" id="ARBA00005179"/>
    </source>
</evidence>
<evidence type="ECO:0000313" key="8">
    <source>
        <dbReference type="EMBL" id="THC94716.1"/>
    </source>
</evidence>
<dbReference type="SUPFAM" id="SSF56801">
    <property type="entry name" value="Acetyl-CoA synthetase-like"/>
    <property type="match status" value="1"/>
</dbReference>
<protein>
    <submittedName>
        <fullName evidence="8">Uncharacterized protein</fullName>
    </submittedName>
</protein>
<evidence type="ECO:0000259" key="7">
    <source>
        <dbReference type="Pfam" id="PF13193"/>
    </source>
</evidence>
<keyword evidence="5" id="KW-0067">ATP-binding</keyword>
<proteinExistence type="inferred from homology"/>
<evidence type="ECO:0000313" key="9">
    <source>
        <dbReference type="Proteomes" id="UP000308092"/>
    </source>
</evidence>
<dbReference type="AlphaFoldDB" id="A0A4S3JH13"/>
<organism evidence="8 9">
    <name type="scientific">Aspergillus tanneri</name>
    <dbReference type="NCBI Taxonomy" id="1220188"/>
    <lineage>
        <taxon>Eukaryota</taxon>
        <taxon>Fungi</taxon>
        <taxon>Dikarya</taxon>
        <taxon>Ascomycota</taxon>
        <taxon>Pezizomycotina</taxon>
        <taxon>Eurotiomycetes</taxon>
        <taxon>Eurotiomycetidae</taxon>
        <taxon>Eurotiales</taxon>
        <taxon>Aspergillaceae</taxon>
        <taxon>Aspergillus</taxon>
        <taxon>Aspergillus subgen. Circumdati</taxon>
    </lineage>
</organism>
<dbReference type="InterPro" id="IPR045851">
    <property type="entry name" value="AMP-bd_C_sf"/>
</dbReference>
<dbReference type="PANTHER" id="PTHR24096">
    <property type="entry name" value="LONG-CHAIN-FATTY-ACID--COA LIGASE"/>
    <property type="match status" value="1"/>
</dbReference>
<evidence type="ECO:0000259" key="6">
    <source>
        <dbReference type="Pfam" id="PF00501"/>
    </source>
</evidence>
<dbReference type="InterPro" id="IPR042099">
    <property type="entry name" value="ANL_N_sf"/>
</dbReference>
<dbReference type="InterPro" id="IPR000873">
    <property type="entry name" value="AMP-dep_synth/lig_dom"/>
</dbReference>
<dbReference type="GO" id="GO:0005524">
    <property type="term" value="F:ATP binding"/>
    <property type="evidence" value="ECO:0007669"/>
    <property type="project" value="UniProtKB-KW"/>
</dbReference>
<comment type="pathway">
    <text evidence="1">Secondary metabolite biosynthesis.</text>
</comment>
<keyword evidence="4" id="KW-0547">Nucleotide-binding</keyword>
<evidence type="ECO:0000256" key="3">
    <source>
        <dbReference type="ARBA" id="ARBA00022598"/>
    </source>
</evidence>
<accession>A0A4S3JH13</accession>
<comment type="caution">
    <text evidence="8">The sequence shown here is derived from an EMBL/GenBank/DDBJ whole genome shotgun (WGS) entry which is preliminary data.</text>
</comment>